<proteinExistence type="predicted"/>
<evidence type="ECO:0000313" key="2">
    <source>
        <dbReference type="Proteomes" id="UP000249890"/>
    </source>
</evidence>
<gene>
    <name evidence="1" type="ORF">B9T62_05425</name>
</gene>
<sequence length="373" mass="42496">MNTRNPEESKPVIAILTTSDKQHQFGGNRKNFRDIIRTGKEMGYLVYVVTVRDLKLEERLINGYVPSPGGRLWYSIPVPLPQVIYNRIPTREQEQRLPVARKIAECLEHPEIHLYNPYFFNKWNLFEWLKGAHSTSKHVPKTRRLRTAATLTAMLKNHDSLYLKPESGKAGKGIMRLKYREDTALPYRLQIQSGRRNVTYKAASMDRLWARVEKEKGAAHYIVQQAIVLATHHKRPFDLRVLVQKNGRGGWAITGIGARLAGARSITTHVPRGGSIEEPSSMLESTFGAERAAAILKSLPTTALLIARQIERASELTLGEMSMDLGVDDNGGLWFFEANARPMKFDEPAIRKLSLERIFHYSQHLARMPKHNK</sequence>
<dbReference type="Pfam" id="PF14398">
    <property type="entry name" value="ATPgrasp_YheCD"/>
    <property type="match status" value="1"/>
</dbReference>
<reference evidence="1 2" key="1">
    <citation type="submission" date="2017-06" db="EMBL/GenBank/DDBJ databases">
        <title>Complete genome sequence of Paenibacillus donghaensis KCTC 13049T isolated from East Sea sediment, South Korea.</title>
        <authorList>
            <person name="Jung B.K."/>
            <person name="Hong S.-J."/>
            <person name="Shin J.-H."/>
        </authorList>
    </citation>
    <scope>NUCLEOTIDE SEQUENCE [LARGE SCALE GENOMIC DNA]</scope>
    <source>
        <strain evidence="1 2">KCTC 13049</strain>
    </source>
</reference>
<evidence type="ECO:0000313" key="1">
    <source>
        <dbReference type="EMBL" id="ASA20288.1"/>
    </source>
</evidence>
<dbReference type="EMBL" id="CP021780">
    <property type="protein sequence ID" value="ASA20288.1"/>
    <property type="molecule type" value="Genomic_DNA"/>
</dbReference>
<accession>A0A2Z2KNF4</accession>
<dbReference type="InterPro" id="IPR026838">
    <property type="entry name" value="YheC/D"/>
</dbReference>
<dbReference type="SUPFAM" id="SSF56059">
    <property type="entry name" value="Glutathione synthetase ATP-binding domain-like"/>
    <property type="match status" value="1"/>
</dbReference>
<name>A0A2Z2KNF4_9BACL</name>
<protein>
    <submittedName>
        <fullName evidence="1">Endospore coat-associated protein</fullName>
    </submittedName>
</protein>
<keyword evidence="2" id="KW-1185">Reference proteome</keyword>
<dbReference type="RefSeq" id="WP_087914310.1">
    <property type="nucleotide sequence ID" value="NZ_CP021780.1"/>
</dbReference>
<dbReference type="OrthoDB" id="7869153at2"/>
<organism evidence="1 2">
    <name type="scientific">Paenibacillus donghaensis</name>
    <dbReference type="NCBI Taxonomy" id="414771"/>
    <lineage>
        <taxon>Bacteria</taxon>
        <taxon>Bacillati</taxon>
        <taxon>Bacillota</taxon>
        <taxon>Bacilli</taxon>
        <taxon>Bacillales</taxon>
        <taxon>Paenibacillaceae</taxon>
        <taxon>Paenibacillus</taxon>
    </lineage>
</organism>
<dbReference type="AlphaFoldDB" id="A0A2Z2KNF4"/>
<dbReference type="Proteomes" id="UP000249890">
    <property type="component" value="Chromosome"/>
</dbReference>
<dbReference type="KEGG" id="pdh:B9T62_05425"/>